<dbReference type="AlphaFoldDB" id="A0A2A2KY90"/>
<comment type="caution">
    <text evidence="3">The sequence shown here is derived from an EMBL/GenBank/DDBJ whole genome shotgun (WGS) entry which is preliminary data.</text>
</comment>
<feature type="domain" description="BZIP" evidence="2">
    <location>
        <begin position="309"/>
        <end position="324"/>
    </location>
</feature>
<dbReference type="PROSITE" id="PS00036">
    <property type="entry name" value="BZIP_BASIC"/>
    <property type="match status" value="1"/>
</dbReference>
<accession>A0A2A2KY90</accession>
<feature type="region of interest" description="Disordered" evidence="1">
    <location>
        <begin position="132"/>
        <end position="152"/>
    </location>
</feature>
<proteinExistence type="predicted"/>
<feature type="region of interest" description="Disordered" evidence="1">
    <location>
        <begin position="278"/>
        <end position="329"/>
    </location>
</feature>
<keyword evidence="4" id="KW-1185">Reference proteome</keyword>
<feature type="compositionally biased region" description="Polar residues" evidence="1">
    <location>
        <begin position="278"/>
        <end position="292"/>
    </location>
</feature>
<organism evidence="3 4">
    <name type="scientific">Diploscapter pachys</name>
    <dbReference type="NCBI Taxonomy" id="2018661"/>
    <lineage>
        <taxon>Eukaryota</taxon>
        <taxon>Metazoa</taxon>
        <taxon>Ecdysozoa</taxon>
        <taxon>Nematoda</taxon>
        <taxon>Chromadorea</taxon>
        <taxon>Rhabditida</taxon>
        <taxon>Rhabditina</taxon>
        <taxon>Rhabditomorpha</taxon>
        <taxon>Rhabditoidea</taxon>
        <taxon>Rhabditidae</taxon>
        <taxon>Diploscapter</taxon>
    </lineage>
</organism>
<dbReference type="GO" id="GO:0003700">
    <property type="term" value="F:DNA-binding transcription factor activity"/>
    <property type="evidence" value="ECO:0007669"/>
    <property type="project" value="InterPro"/>
</dbReference>
<reference evidence="3 4" key="1">
    <citation type="journal article" date="2017" name="Curr. Biol.">
        <title>Genome architecture and evolution of a unichromosomal asexual nematode.</title>
        <authorList>
            <person name="Fradin H."/>
            <person name="Zegar C."/>
            <person name="Gutwein M."/>
            <person name="Lucas J."/>
            <person name="Kovtun M."/>
            <person name="Corcoran D."/>
            <person name="Baugh L.R."/>
            <person name="Kiontke K."/>
            <person name="Gunsalus K."/>
            <person name="Fitch D.H."/>
            <person name="Piano F."/>
        </authorList>
    </citation>
    <scope>NUCLEOTIDE SEQUENCE [LARGE SCALE GENOMIC DNA]</scope>
    <source>
        <strain evidence="3">PF1309</strain>
    </source>
</reference>
<dbReference type="CDD" id="cd14686">
    <property type="entry name" value="bZIP"/>
    <property type="match status" value="1"/>
</dbReference>
<evidence type="ECO:0000313" key="4">
    <source>
        <dbReference type="Proteomes" id="UP000218231"/>
    </source>
</evidence>
<feature type="compositionally biased region" description="Basic and acidic residues" evidence="1">
    <location>
        <begin position="99"/>
        <end position="110"/>
    </location>
</feature>
<dbReference type="InterPro" id="IPR004827">
    <property type="entry name" value="bZIP"/>
</dbReference>
<feature type="compositionally biased region" description="Basic and acidic residues" evidence="1">
    <location>
        <begin position="143"/>
        <end position="152"/>
    </location>
</feature>
<sequence length="414" mass="47999">MEGRPPDGSYQVSEYRTEMEELGPFYSNDYDESMRNQTNIALDPSRQTMNTGYVNPNAAQPNPVRANSTIDYFTGTQSQNRAQMAAQSSSTESIDEEPKDPRGCRRIPKLEDEPDPIKRQIYEACFPGYVGTNGTERKKRNSRATDQERKKAKCENRSNFEIRWKKYKENLKDFLSKKQLEHKAILANHKIYRTKRRKLLDQFKAHRDRAYWIVLNLKDMPLKETSFFTDFDKQDLKQLLQWVPTFTLSEKAANNVINPQQQSENLNLEKDKDGIEKTNSVANDDSLASSHAGNERKKNQKYSGTAEERKKEANRIAARKSREKKKNEPEMLANTIRTEMLQIFVGKCLESTLEKMYNETLNKARDCISPLISWIVYFMNNVKEPLSSARVVMINADIENFKQAYDLQLDSIQA</sequence>
<evidence type="ECO:0000313" key="3">
    <source>
        <dbReference type="EMBL" id="PAV78971.1"/>
    </source>
</evidence>
<feature type="compositionally biased region" description="Polar residues" evidence="1">
    <location>
        <begin position="79"/>
        <end position="92"/>
    </location>
</feature>
<evidence type="ECO:0000256" key="1">
    <source>
        <dbReference type="SAM" id="MobiDB-lite"/>
    </source>
</evidence>
<gene>
    <name evidence="3" type="ORF">WR25_10306</name>
</gene>
<dbReference type="Proteomes" id="UP000218231">
    <property type="component" value="Unassembled WGS sequence"/>
</dbReference>
<name>A0A2A2KY90_9BILA</name>
<evidence type="ECO:0000259" key="2">
    <source>
        <dbReference type="PROSITE" id="PS00036"/>
    </source>
</evidence>
<dbReference type="EMBL" id="LIAE01007485">
    <property type="protein sequence ID" value="PAV78971.1"/>
    <property type="molecule type" value="Genomic_DNA"/>
</dbReference>
<feature type="region of interest" description="Disordered" evidence="1">
    <location>
        <begin position="42"/>
        <end position="67"/>
    </location>
</feature>
<feature type="region of interest" description="Disordered" evidence="1">
    <location>
        <begin position="79"/>
        <end position="110"/>
    </location>
</feature>
<protein>
    <recommendedName>
        <fullName evidence="2">BZIP domain-containing protein</fullName>
    </recommendedName>
</protein>